<protein>
    <submittedName>
        <fullName evidence="1">Uncharacterized protein</fullName>
    </submittedName>
</protein>
<dbReference type="RefSeq" id="WP_100138449.1">
    <property type="nucleotide sequence ID" value="NZ_MEIS01000126.1"/>
</dbReference>
<organism evidence="1 2">
    <name type="scientific">Snodgrassella alvi</name>
    <dbReference type="NCBI Taxonomy" id="1196083"/>
    <lineage>
        <taxon>Bacteria</taxon>
        <taxon>Pseudomonadati</taxon>
        <taxon>Pseudomonadota</taxon>
        <taxon>Betaproteobacteria</taxon>
        <taxon>Neisseriales</taxon>
        <taxon>Neisseriaceae</taxon>
        <taxon>Snodgrassella</taxon>
    </lineage>
</organism>
<evidence type="ECO:0000313" key="2">
    <source>
        <dbReference type="Proteomes" id="UP000229434"/>
    </source>
</evidence>
<comment type="caution">
    <text evidence="1">The sequence shown here is derived from an EMBL/GenBank/DDBJ whole genome shotgun (WGS) entry which is preliminary data.</text>
</comment>
<name>A0A2N9XUG8_9NEIS</name>
<dbReference type="Proteomes" id="UP000229434">
    <property type="component" value="Unassembled WGS sequence"/>
</dbReference>
<reference evidence="1 2" key="1">
    <citation type="journal article" date="2017" name="MBio">
        <title>Type VI secretion-mediated competition in the bee gut microbiome.</title>
        <authorList>
            <person name="Steele M.I."/>
            <person name="Kwong W.K."/>
            <person name="Powell J.E."/>
            <person name="Whiteley M."/>
            <person name="Moran N.A."/>
        </authorList>
    </citation>
    <scope>NUCLEOTIDE SEQUENCE [LARGE SCALE GENOMIC DNA]</scope>
    <source>
        <strain evidence="1 2">Nev3CBA3</strain>
    </source>
</reference>
<proteinExistence type="predicted"/>
<accession>A0A2N9XUG8</accession>
<dbReference type="EMBL" id="MEIS01000126">
    <property type="protein sequence ID" value="PIT53010.1"/>
    <property type="molecule type" value="Genomic_DNA"/>
</dbReference>
<evidence type="ECO:0000313" key="1">
    <source>
        <dbReference type="EMBL" id="PIT53010.1"/>
    </source>
</evidence>
<gene>
    <name evidence="1" type="ORF">BHC49_12165</name>
</gene>
<dbReference type="AlphaFoldDB" id="A0A2N9XUG8"/>
<sequence>MIENNLVCNYLDYLFWRKARVENESDKVMENFKFALRNSVEYFSPQYRMDEEDCLPDTIDQYVCLILLVIVKNNSAIRGFGSYGA</sequence>